<accession>A0A5J4UDF4</accession>
<name>A0A5J4UDF4_9EUKA</name>
<dbReference type="Proteomes" id="UP000324800">
    <property type="component" value="Unassembled WGS sequence"/>
</dbReference>
<evidence type="ECO:0000313" key="1">
    <source>
        <dbReference type="EMBL" id="KAA6368223.1"/>
    </source>
</evidence>
<sequence length="131" mass="14647">MHFANSQTGSYMLGAQVIAMSDAANKDAIEITNLLPGIQQLGQTRVKTKISLTDAVKNLETNNEIIVRRELGSRIISGNTNYNFTQQYSTSKFKNARITTSRIGTIRTISSRQKNLTAIWNQNLKITENLQ</sequence>
<gene>
    <name evidence="1" type="ORF">EZS28_036249</name>
</gene>
<dbReference type="AlphaFoldDB" id="A0A5J4UDF4"/>
<reference evidence="1 2" key="1">
    <citation type="submission" date="2019-03" db="EMBL/GenBank/DDBJ databases">
        <title>Single cell metagenomics reveals metabolic interactions within the superorganism composed of flagellate Streblomastix strix and complex community of Bacteroidetes bacteria on its surface.</title>
        <authorList>
            <person name="Treitli S.C."/>
            <person name="Kolisko M."/>
            <person name="Husnik F."/>
            <person name="Keeling P."/>
            <person name="Hampl V."/>
        </authorList>
    </citation>
    <scope>NUCLEOTIDE SEQUENCE [LARGE SCALE GENOMIC DNA]</scope>
    <source>
        <strain evidence="1">ST1C</strain>
    </source>
</reference>
<comment type="caution">
    <text evidence="1">The sequence shown here is derived from an EMBL/GenBank/DDBJ whole genome shotgun (WGS) entry which is preliminary data.</text>
</comment>
<proteinExistence type="predicted"/>
<dbReference type="EMBL" id="SNRW01017564">
    <property type="protein sequence ID" value="KAA6368223.1"/>
    <property type="molecule type" value="Genomic_DNA"/>
</dbReference>
<evidence type="ECO:0000313" key="2">
    <source>
        <dbReference type="Proteomes" id="UP000324800"/>
    </source>
</evidence>
<organism evidence="1 2">
    <name type="scientific">Streblomastix strix</name>
    <dbReference type="NCBI Taxonomy" id="222440"/>
    <lineage>
        <taxon>Eukaryota</taxon>
        <taxon>Metamonada</taxon>
        <taxon>Preaxostyla</taxon>
        <taxon>Oxymonadida</taxon>
        <taxon>Streblomastigidae</taxon>
        <taxon>Streblomastix</taxon>
    </lineage>
</organism>
<protein>
    <submittedName>
        <fullName evidence="1">Uncharacterized protein</fullName>
    </submittedName>
</protein>